<feature type="chain" id="PRO_5043763942" evidence="7">
    <location>
        <begin position="24"/>
        <end position="459"/>
    </location>
</feature>
<keyword evidence="10" id="KW-1185">Reference proteome</keyword>
<feature type="region of interest" description="Disordered" evidence="6">
    <location>
        <begin position="369"/>
        <end position="389"/>
    </location>
</feature>
<evidence type="ECO:0000256" key="6">
    <source>
        <dbReference type="SAM" id="MobiDB-lite"/>
    </source>
</evidence>
<evidence type="ECO:0000256" key="3">
    <source>
        <dbReference type="ARBA" id="ARBA00023157"/>
    </source>
</evidence>
<keyword evidence="3" id="KW-1015">Disulfide bond</keyword>
<feature type="domain" description="Sushi" evidence="8">
    <location>
        <begin position="219"/>
        <end position="277"/>
    </location>
</feature>
<dbReference type="SMART" id="SM00032">
    <property type="entry name" value="CCP"/>
    <property type="match status" value="3"/>
</dbReference>
<comment type="caution">
    <text evidence="9">The sequence shown here is derived from an EMBL/GenBank/DDBJ whole genome shotgun (WGS) entry which is preliminary data.</text>
</comment>
<dbReference type="Proteomes" id="UP000762676">
    <property type="component" value="Unassembled WGS sequence"/>
</dbReference>
<gene>
    <name evidence="9" type="ORF">ElyMa_006336900</name>
</gene>
<name>A0AAV4HJR9_9GAST</name>
<protein>
    <submittedName>
        <fullName evidence="9">Sushi, von Willebrand factor type A, EGF and pentraxin domain-containing protein 1</fullName>
    </submittedName>
</protein>
<comment type="caution">
    <text evidence="5">Lacks conserved residue(s) required for the propagation of feature annotation.</text>
</comment>
<evidence type="ECO:0000259" key="8">
    <source>
        <dbReference type="PROSITE" id="PS50923"/>
    </source>
</evidence>
<evidence type="ECO:0000256" key="1">
    <source>
        <dbReference type="ARBA" id="ARBA00022659"/>
    </source>
</evidence>
<feature type="signal peptide" evidence="7">
    <location>
        <begin position="1"/>
        <end position="23"/>
    </location>
</feature>
<dbReference type="InterPro" id="IPR035976">
    <property type="entry name" value="Sushi/SCR/CCP_sf"/>
</dbReference>
<feature type="compositionally biased region" description="Polar residues" evidence="6">
    <location>
        <begin position="378"/>
        <end position="389"/>
    </location>
</feature>
<keyword evidence="7" id="KW-0732">Signal</keyword>
<keyword evidence="2" id="KW-0677">Repeat</keyword>
<evidence type="ECO:0000256" key="2">
    <source>
        <dbReference type="ARBA" id="ARBA00022737"/>
    </source>
</evidence>
<dbReference type="SUPFAM" id="SSF57535">
    <property type="entry name" value="Complement control module/SCR domain"/>
    <property type="match status" value="2"/>
</dbReference>
<evidence type="ECO:0000256" key="7">
    <source>
        <dbReference type="SAM" id="SignalP"/>
    </source>
</evidence>
<dbReference type="InterPro" id="IPR050350">
    <property type="entry name" value="Compl-Cell_Adhes-Reg"/>
</dbReference>
<dbReference type="PANTHER" id="PTHR19325:SF575">
    <property type="entry name" value="LOCOMOTION-RELATED PROTEIN HIKARU GENKI"/>
    <property type="match status" value="1"/>
</dbReference>
<feature type="domain" description="Sushi" evidence="8">
    <location>
        <begin position="278"/>
        <end position="355"/>
    </location>
</feature>
<evidence type="ECO:0000313" key="10">
    <source>
        <dbReference type="Proteomes" id="UP000762676"/>
    </source>
</evidence>
<dbReference type="PROSITE" id="PS50923">
    <property type="entry name" value="SUSHI"/>
    <property type="match status" value="2"/>
</dbReference>
<dbReference type="Pfam" id="PF00084">
    <property type="entry name" value="Sushi"/>
    <property type="match status" value="2"/>
</dbReference>
<dbReference type="EMBL" id="BMAT01012718">
    <property type="protein sequence ID" value="GFR97919.1"/>
    <property type="molecule type" value="Genomic_DNA"/>
</dbReference>
<dbReference type="Gene3D" id="2.10.70.10">
    <property type="entry name" value="Complement Module, domain 1"/>
    <property type="match status" value="3"/>
</dbReference>
<dbReference type="InterPro" id="IPR000436">
    <property type="entry name" value="Sushi_SCR_CCP_dom"/>
</dbReference>
<dbReference type="CDD" id="cd00033">
    <property type="entry name" value="CCP"/>
    <property type="match status" value="2"/>
</dbReference>
<dbReference type="AlphaFoldDB" id="A0AAV4HJR9"/>
<evidence type="ECO:0000313" key="9">
    <source>
        <dbReference type="EMBL" id="GFR97919.1"/>
    </source>
</evidence>
<keyword evidence="4" id="KW-0325">Glycoprotein</keyword>
<evidence type="ECO:0000256" key="4">
    <source>
        <dbReference type="ARBA" id="ARBA00023180"/>
    </source>
</evidence>
<dbReference type="PANTHER" id="PTHR19325">
    <property type="entry name" value="COMPLEMENT COMPONENT-RELATED SUSHI DOMAIN-CONTAINING"/>
    <property type="match status" value="1"/>
</dbReference>
<proteinExistence type="predicted"/>
<sequence length="459" mass="49945">MRPSITILVMALVLTYRLHQGYSASLIDTFTVWNGLDIADHRAIIEPSSYVNQQAKNLFQCMRLCWLFRACTVITFSRNRHWCGLFTEEYTRVSRHELGNLRLISDNDSIVVGMRKAVFSKSKVKSTMRNRGCDGRPCKMTELCVPVRSNYEYLCLPLATAYCPNNPPTVANCESHPDGVISVMYTCAPHYHQTGSTFISKCDRIRKRWSPVDIVCNLVDCGAPPSVDGTTSNPLSTLYGEEMVYTCLDGGVSPSESMRVTCQANSQWSDPPEACVFVSCGPPPIGHPNTTPRVLKRPINDTFPGTSVVQLAVAVGGIVQFTCKPGYISPAGTSYTSECQADGTWSPTSQVLCAPRDCGNPPFLSNSYRQGSPFPADSQGTTATPESTTAPLSTTFESVVYYSCFPGYSFGSSACPTRGTHYPLLTLVCNVNGTWDVAPGSSSSLDYSAGCLPIDCGVN</sequence>
<accession>A0AAV4HJR9</accession>
<evidence type="ECO:0000256" key="5">
    <source>
        <dbReference type="PROSITE-ProRule" id="PRU00302"/>
    </source>
</evidence>
<reference evidence="9 10" key="1">
    <citation type="journal article" date="2021" name="Elife">
        <title>Chloroplast acquisition without the gene transfer in kleptoplastic sea slugs, Plakobranchus ocellatus.</title>
        <authorList>
            <person name="Maeda T."/>
            <person name="Takahashi S."/>
            <person name="Yoshida T."/>
            <person name="Shimamura S."/>
            <person name="Takaki Y."/>
            <person name="Nagai Y."/>
            <person name="Toyoda A."/>
            <person name="Suzuki Y."/>
            <person name="Arimoto A."/>
            <person name="Ishii H."/>
            <person name="Satoh N."/>
            <person name="Nishiyama T."/>
            <person name="Hasebe M."/>
            <person name="Maruyama T."/>
            <person name="Minagawa J."/>
            <person name="Obokata J."/>
            <person name="Shigenobu S."/>
        </authorList>
    </citation>
    <scope>NUCLEOTIDE SEQUENCE [LARGE SCALE GENOMIC DNA]</scope>
</reference>
<keyword evidence="1 5" id="KW-0768">Sushi</keyword>
<organism evidence="9 10">
    <name type="scientific">Elysia marginata</name>
    <dbReference type="NCBI Taxonomy" id="1093978"/>
    <lineage>
        <taxon>Eukaryota</taxon>
        <taxon>Metazoa</taxon>
        <taxon>Spiralia</taxon>
        <taxon>Lophotrochozoa</taxon>
        <taxon>Mollusca</taxon>
        <taxon>Gastropoda</taxon>
        <taxon>Heterobranchia</taxon>
        <taxon>Euthyneura</taxon>
        <taxon>Panpulmonata</taxon>
        <taxon>Sacoglossa</taxon>
        <taxon>Placobranchoidea</taxon>
        <taxon>Plakobranchidae</taxon>
        <taxon>Elysia</taxon>
    </lineage>
</organism>